<feature type="modified residue" description="4-aspartylphosphate" evidence="5">
    <location>
        <position position="54"/>
    </location>
</feature>
<dbReference type="InterPro" id="IPR016032">
    <property type="entry name" value="Sig_transdc_resp-reg_C-effctor"/>
</dbReference>
<dbReference type="GO" id="GO:0006355">
    <property type="term" value="P:regulation of DNA-templated transcription"/>
    <property type="evidence" value="ECO:0007669"/>
    <property type="project" value="InterPro"/>
</dbReference>
<evidence type="ECO:0000259" key="6">
    <source>
        <dbReference type="PROSITE" id="PS50043"/>
    </source>
</evidence>
<dbReference type="InterPro" id="IPR039420">
    <property type="entry name" value="WalR-like"/>
</dbReference>
<dbReference type="PANTHER" id="PTHR43214">
    <property type="entry name" value="TWO-COMPONENT RESPONSE REGULATOR"/>
    <property type="match status" value="1"/>
</dbReference>
<dbReference type="Gene3D" id="1.10.10.10">
    <property type="entry name" value="Winged helix-like DNA-binding domain superfamily/Winged helix DNA-binding domain"/>
    <property type="match status" value="1"/>
</dbReference>
<dbReference type="SMART" id="SM00448">
    <property type="entry name" value="REC"/>
    <property type="match status" value="1"/>
</dbReference>
<accession>A0A6C2USZ6</accession>
<dbReference type="SUPFAM" id="SSF46894">
    <property type="entry name" value="C-terminal effector domain of the bipartite response regulators"/>
    <property type="match status" value="2"/>
</dbReference>
<organism evidence="8 9">
    <name type="scientific">Pontiella sulfatireligans</name>
    <dbReference type="NCBI Taxonomy" id="2750658"/>
    <lineage>
        <taxon>Bacteria</taxon>
        <taxon>Pseudomonadati</taxon>
        <taxon>Kiritimatiellota</taxon>
        <taxon>Kiritimatiellia</taxon>
        <taxon>Kiritimatiellales</taxon>
        <taxon>Pontiellaceae</taxon>
        <taxon>Pontiella</taxon>
    </lineage>
</organism>
<feature type="domain" description="Response regulatory" evidence="7">
    <location>
        <begin position="4"/>
        <end position="119"/>
    </location>
</feature>
<evidence type="ECO:0000256" key="4">
    <source>
        <dbReference type="ARBA" id="ARBA00023163"/>
    </source>
</evidence>
<dbReference type="SUPFAM" id="SSF52172">
    <property type="entry name" value="CheY-like"/>
    <property type="match status" value="1"/>
</dbReference>
<dbReference type="SMART" id="SM00421">
    <property type="entry name" value="HTH_LUXR"/>
    <property type="match status" value="1"/>
</dbReference>
<dbReference type="CDD" id="cd17535">
    <property type="entry name" value="REC_NarL-like"/>
    <property type="match status" value="1"/>
</dbReference>
<dbReference type="InterPro" id="IPR036388">
    <property type="entry name" value="WH-like_DNA-bd_sf"/>
</dbReference>
<evidence type="ECO:0000313" key="9">
    <source>
        <dbReference type="Proteomes" id="UP000346198"/>
    </source>
</evidence>
<dbReference type="InterPro" id="IPR000792">
    <property type="entry name" value="Tscrpt_reg_LuxR_C"/>
</dbReference>
<name>A0A6C2USZ6_9BACT</name>
<dbReference type="Pfam" id="PF00072">
    <property type="entry name" value="Response_reg"/>
    <property type="match status" value="1"/>
</dbReference>
<dbReference type="PANTHER" id="PTHR43214:SF41">
    <property type="entry name" value="NITRATE_NITRITE RESPONSE REGULATOR PROTEIN NARP"/>
    <property type="match status" value="1"/>
</dbReference>
<proteinExistence type="predicted"/>
<keyword evidence="9" id="KW-1185">Reference proteome</keyword>
<gene>
    <name evidence="8" type="primary">nreC_3</name>
    <name evidence="8" type="ORF">SCARR_05567</name>
</gene>
<dbReference type="CDD" id="cd06170">
    <property type="entry name" value="LuxR_C_like"/>
    <property type="match status" value="1"/>
</dbReference>
<dbReference type="Gene3D" id="3.40.50.2300">
    <property type="match status" value="1"/>
</dbReference>
<keyword evidence="3" id="KW-0238">DNA-binding</keyword>
<reference evidence="8 9" key="1">
    <citation type="submission" date="2019-04" db="EMBL/GenBank/DDBJ databases">
        <authorList>
            <person name="Van Vliet M D."/>
        </authorList>
    </citation>
    <scope>NUCLEOTIDE SEQUENCE [LARGE SCALE GENOMIC DNA]</scope>
    <source>
        <strain evidence="8 9">F21</strain>
    </source>
</reference>
<evidence type="ECO:0000256" key="3">
    <source>
        <dbReference type="ARBA" id="ARBA00023125"/>
    </source>
</evidence>
<dbReference type="GO" id="GO:0003677">
    <property type="term" value="F:DNA binding"/>
    <property type="evidence" value="ECO:0007669"/>
    <property type="project" value="UniProtKB-KW"/>
</dbReference>
<dbReference type="GO" id="GO:0000160">
    <property type="term" value="P:phosphorelay signal transduction system"/>
    <property type="evidence" value="ECO:0007669"/>
    <property type="project" value="InterPro"/>
</dbReference>
<keyword evidence="1 5" id="KW-0597">Phosphoprotein</keyword>
<dbReference type="InterPro" id="IPR058245">
    <property type="entry name" value="NreC/VraR/RcsB-like_REC"/>
</dbReference>
<dbReference type="PROSITE" id="PS50110">
    <property type="entry name" value="RESPONSE_REGULATORY"/>
    <property type="match status" value="1"/>
</dbReference>
<feature type="domain" description="HTH luxR-type" evidence="6">
    <location>
        <begin position="238"/>
        <end position="303"/>
    </location>
</feature>
<evidence type="ECO:0000259" key="7">
    <source>
        <dbReference type="PROSITE" id="PS50110"/>
    </source>
</evidence>
<dbReference type="AlphaFoldDB" id="A0A6C2USZ6"/>
<sequence>MSISILLVDDHALFRKGLRAMLEEDDLNVVGEAGDGLEAYDKVKELQPDVVVMDITMPNSDGIEASGKILADFPDTKIIALSIHGGKRFVENMLQTGAVGYILKDSAPEELETAIRTVHQGGQYLSSEVTGLVVSQYMELLSRTQTSASKAKLTKLEKEYILLIGEGCDADEIASRHELDADALADLEEQIIKKLGMSSKEEFIEYVGAQKWFSGHDGVEQSLKKSLKERSKQHETKQDELIEPLTNRELDTLELLMKRLYNKEIADELSVSVETVKTHVKNIFQKLDVGNRREAMLKAEELGLVSKD</sequence>
<keyword evidence="4" id="KW-0804">Transcription</keyword>
<dbReference type="InterPro" id="IPR001789">
    <property type="entry name" value="Sig_transdc_resp-reg_receiver"/>
</dbReference>
<evidence type="ECO:0000256" key="1">
    <source>
        <dbReference type="ARBA" id="ARBA00022553"/>
    </source>
</evidence>
<evidence type="ECO:0000256" key="5">
    <source>
        <dbReference type="PROSITE-ProRule" id="PRU00169"/>
    </source>
</evidence>
<evidence type="ECO:0000256" key="2">
    <source>
        <dbReference type="ARBA" id="ARBA00023015"/>
    </source>
</evidence>
<protein>
    <submittedName>
        <fullName evidence="8">Oxygen regulatory protein NreC</fullName>
    </submittedName>
</protein>
<dbReference type="InterPro" id="IPR011006">
    <property type="entry name" value="CheY-like_superfamily"/>
</dbReference>
<evidence type="ECO:0000313" key="8">
    <source>
        <dbReference type="EMBL" id="VGO23460.1"/>
    </source>
</evidence>
<dbReference type="Proteomes" id="UP000346198">
    <property type="component" value="Unassembled WGS sequence"/>
</dbReference>
<dbReference type="EMBL" id="CAAHFH010000004">
    <property type="protein sequence ID" value="VGO23460.1"/>
    <property type="molecule type" value="Genomic_DNA"/>
</dbReference>
<dbReference type="PRINTS" id="PR00038">
    <property type="entry name" value="HTHLUXR"/>
</dbReference>
<dbReference type="RefSeq" id="WP_136065857.1">
    <property type="nucleotide sequence ID" value="NZ_CAAHFH010000004.1"/>
</dbReference>
<keyword evidence="2" id="KW-0805">Transcription regulation</keyword>
<dbReference type="PROSITE" id="PS50043">
    <property type="entry name" value="HTH_LUXR_2"/>
    <property type="match status" value="1"/>
</dbReference>
<dbReference type="Pfam" id="PF00196">
    <property type="entry name" value="GerE"/>
    <property type="match status" value="1"/>
</dbReference>